<dbReference type="Gene3D" id="1.20.1600.10">
    <property type="entry name" value="Outer membrane efflux proteins (OEP)"/>
    <property type="match status" value="1"/>
</dbReference>
<dbReference type="KEGG" id="sphu:SPPYR_0727"/>
<name>A0A1Y5PWF6_9SPHN</name>
<dbReference type="AlphaFoldDB" id="A0A1Y5PWF6"/>
<gene>
    <name evidence="1" type="ORF">SPPYR_0727</name>
</gene>
<dbReference type="InterPro" id="IPR010131">
    <property type="entry name" value="MdtP/NodT-like"/>
</dbReference>
<organism evidence="1">
    <name type="scientific">uncultured Sphingopyxis sp</name>
    <dbReference type="NCBI Taxonomy" id="310581"/>
    <lineage>
        <taxon>Bacteria</taxon>
        <taxon>Pseudomonadati</taxon>
        <taxon>Pseudomonadota</taxon>
        <taxon>Alphaproteobacteria</taxon>
        <taxon>Sphingomonadales</taxon>
        <taxon>Sphingomonadaceae</taxon>
        <taxon>Sphingopyxis</taxon>
        <taxon>environmental samples</taxon>
    </lineage>
</organism>
<dbReference type="PANTHER" id="PTHR30203:SF24">
    <property type="entry name" value="BLR4935 PROTEIN"/>
    <property type="match status" value="1"/>
</dbReference>
<protein>
    <submittedName>
        <fullName evidence="1">Heavy metal efflux system protein</fullName>
    </submittedName>
</protein>
<dbReference type="GO" id="GO:0015562">
    <property type="term" value="F:efflux transmembrane transporter activity"/>
    <property type="evidence" value="ECO:0007669"/>
    <property type="project" value="InterPro"/>
</dbReference>
<dbReference type="EMBL" id="LT598653">
    <property type="protein sequence ID" value="SBV31847.1"/>
    <property type="molecule type" value="Genomic_DNA"/>
</dbReference>
<dbReference type="SUPFAM" id="SSF56954">
    <property type="entry name" value="Outer membrane efflux proteins (OEP)"/>
    <property type="match status" value="1"/>
</dbReference>
<dbReference type="PANTHER" id="PTHR30203">
    <property type="entry name" value="OUTER MEMBRANE CATION EFFLUX PROTEIN"/>
    <property type="match status" value="1"/>
</dbReference>
<accession>A0A1Y5PWF6</accession>
<reference evidence="1" key="1">
    <citation type="submission" date="2016-03" db="EMBL/GenBank/DDBJ databases">
        <authorList>
            <person name="Ploux O."/>
        </authorList>
    </citation>
    <scope>NUCLEOTIDE SEQUENCE</scope>
    <source>
        <strain evidence="1">UC10</strain>
    </source>
</reference>
<evidence type="ECO:0000313" key="1">
    <source>
        <dbReference type="EMBL" id="SBV31847.1"/>
    </source>
</evidence>
<proteinExistence type="predicted"/>
<sequence>MLFDSRARSGARAARRAMLGGAAMLLAFGQLAYAQTLSLDDALSRVASSDPTVAANAARLEAADAAILQADVRPRDVVGVDFEDFAGTGPYSPLNRSQTTGWYERTWERGGKREARIGAARADVAVVGQQNRIRLFDRLARVQTAWVEALAAEAAIPVAEARLSDLKRVELDVVRRVTGALDPWFAAERARTNVAQAEIAVEQAKEWARIARASLAAWWGGTGDFKLDAATFERLDLTVPTAGASAEIDLLAAELAAAEAKTRLAETGNVADPTGRVGLRHFGEGNDFAVMVGGSIPLGSAAANRGNVTRARADQRAIEAEVAVTRVEIGREIDKLVADRKLIAAEVARIDAEVIPSANRAVRLIRDGLARGGTAFTFLEYAQAQAAANEAQSRRVELLRRFHLLGARLDRLTGRHVALLSTMENAR</sequence>